<feature type="domain" description="ESPR" evidence="15">
    <location>
        <begin position="1"/>
        <end position="47"/>
    </location>
</feature>
<evidence type="ECO:0000256" key="6">
    <source>
        <dbReference type="ARBA" id="ARBA00022692"/>
    </source>
</evidence>
<gene>
    <name evidence="16" type="ORF">AAX18_04890</name>
</gene>
<dbReference type="GO" id="GO:0009279">
    <property type="term" value="C:cell outer membrane"/>
    <property type="evidence" value="ECO:0007669"/>
    <property type="project" value="UniProtKB-SubCell"/>
</dbReference>
<evidence type="ECO:0000256" key="2">
    <source>
        <dbReference type="ARBA" id="ARBA00004442"/>
    </source>
</evidence>
<evidence type="ECO:0000256" key="10">
    <source>
        <dbReference type="ARBA" id="ARBA00023237"/>
    </source>
</evidence>
<dbReference type="Pfam" id="PF05662">
    <property type="entry name" value="YadA_stalk"/>
    <property type="match status" value="1"/>
</dbReference>
<dbReference type="InterPro" id="IPR008635">
    <property type="entry name" value="Coiled_stalk_dom"/>
</dbReference>
<dbReference type="InterPro" id="IPR008640">
    <property type="entry name" value="Adhesin_Head_dom"/>
</dbReference>
<feature type="region of interest" description="Disordered" evidence="11">
    <location>
        <begin position="467"/>
        <end position="496"/>
    </location>
</feature>
<keyword evidence="8" id="KW-0653">Protein transport</keyword>
<dbReference type="AlphaFoldDB" id="A0A0M3G6R5"/>
<evidence type="ECO:0000259" key="15">
    <source>
        <dbReference type="Pfam" id="PF13018"/>
    </source>
</evidence>
<organism evidence="16 17">
    <name type="scientific">Haemophilus haemolyticus</name>
    <dbReference type="NCBI Taxonomy" id="726"/>
    <lineage>
        <taxon>Bacteria</taxon>
        <taxon>Pseudomonadati</taxon>
        <taxon>Pseudomonadota</taxon>
        <taxon>Gammaproteobacteria</taxon>
        <taxon>Pasteurellales</taxon>
        <taxon>Pasteurellaceae</taxon>
        <taxon>Haemophilus</taxon>
    </lineage>
</organism>
<keyword evidence="9" id="KW-0472">Membrane</keyword>
<dbReference type="PATRIC" id="fig|726.54.peg.977"/>
<dbReference type="Pfam" id="PF03895">
    <property type="entry name" value="YadA_anchor"/>
    <property type="match status" value="1"/>
</dbReference>
<evidence type="ECO:0000259" key="12">
    <source>
        <dbReference type="Pfam" id="PF03895"/>
    </source>
</evidence>
<keyword evidence="7" id="KW-0732">Signal</keyword>
<name>A0A0M3G6R5_HAEHA</name>
<dbReference type="Gene3D" id="3.30.1300.30">
    <property type="entry name" value="GSPII I/J protein-like"/>
    <property type="match status" value="1"/>
</dbReference>
<feature type="domain" description="Trimeric autotransporter adhesin YadA-like head" evidence="13">
    <location>
        <begin position="289"/>
        <end position="313"/>
    </location>
</feature>
<protein>
    <recommendedName>
        <fullName evidence="18">Adhesin</fullName>
    </recommendedName>
</protein>
<comment type="caution">
    <text evidence="16">The sequence shown here is derived from an EMBL/GenBank/DDBJ whole genome shotgun (WGS) entry which is preliminary data.</text>
</comment>
<dbReference type="Gene3D" id="2.150.10.10">
    <property type="entry name" value="Serralysin-like metalloprotease, C-terminal"/>
    <property type="match status" value="2"/>
</dbReference>
<dbReference type="SUPFAM" id="SSF54523">
    <property type="entry name" value="Pili subunits"/>
    <property type="match status" value="1"/>
</dbReference>
<keyword evidence="10" id="KW-0998">Cell outer membrane</keyword>
<dbReference type="Pfam" id="PF13018">
    <property type="entry name" value="ESPR"/>
    <property type="match status" value="1"/>
</dbReference>
<sequence length="644" mass="67385">MNKIFKTVVNKTTKQSTVASELAKGHGKLKNTFKAAVLSIALSLGLSSSSFAESNTQPNTMVQLLSTVDADAAKLAQKLGDYMGDSNKKKPDNINNLLDEGDALMEEQLNSLFSGRKVDLTSYKEKLKEIIAAIDKANETSQPSNTPSTPEASQPSNTPSAPEASQPSNTPSAPAAGNPFAELLKKADLLVINNSGEKTVAEGKGTVSVAGATAIDDENTQGAFSNLAVGPRSFVNKNGQVAVGVEANDNTRHLAGLTDIGYRSTAVGYRANAVDTDSVALGSNSWGIGHKSTSVGSEASAYAAGATALGSNTLAYSNYSLAIGFGAVAGIDKSSKELIELNKLYSGVDENGKQVEGSLFSLAAKHNLNEEQMYKIKSLGYGPDKYNLGMLSTDNLVARFEDFPDEIKTVLTQLNTLSKEVIKQEEKMRGAIAIGRETLSYGENSVALGNEIRTALKNSVILGNKSDGSTTATASAKSQELNGETHTFAGTPSEENGVVSVGAKDKERQIKHVAPGEISEVSTDAVNGSQLYSLFVKSNTGVGSIANKVSKLEGRIGNVEKQISHNRTEARSGIAGAAAIAGLPEIHVNGKSMVSVAASNFKNQNAIAVGYTKLNDKGNLKFKLSGAATTNSDVITTIGVGYAW</sequence>
<dbReference type="SUPFAM" id="SSF101967">
    <property type="entry name" value="Adhesin YadA, collagen-binding domain"/>
    <property type="match status" value="2"/>
</dbReference>
<feature type="compositionally biased region" description="Polar residues" evidence="11">
    <location>
        <begin position="467"/>
        <end position="494"/>
    </location>
</feature>
<dbReference type="EMBL" id="LCTK01000021">
    <property type="protein sequence ID" value="KKZ58695.1"/>
    <property type="molecule type" value="Genomic_DNA"/>
</dbReference>
<dbReference type="InterPro" id="IPR045584">
    <property type="entry name" value="Pilin-like"/>
</dbReference>
<evidence type="ECO:0000313" key="16">
    <source>
        <dbReference type="EMBL" id="KKZ58695.1"/>
    </source>
</evidence>
<evidence type="ECO:0000259" key="14">
    <source>
        <dbReference type="Pfam" id="PF05662"/>
    </source>
</evidence>
<evidence type="ECO:0000256" key="7">
    <source>
        <dbReference type="ARBA" id="ARBA00022729"/>
    </source>
</evidence>
<evidence type="ECO:0000256" key="4">
    <source>
        <dbReference type="ARBA" id="ARBA00022448"/>
    </source>
</evidence>
<feature type="compositionally biased region" description="Polar residues" evidence="11">
    <location>
        <begin position="139"/>
        <end position="172"/>
    </location>
</feature>
<dbReference type="InterPro" id="IPR011049">
    <property type="entry name" value="Serralysin-like_metalloprot_C"/>
</dbReference>
<feature type="region of interest" description="Disordered" evidence="11">
    <location>
        <begin position="135"/>
        <end position="178"/>
    </location>
</feature>
<keyword evidence="5" id="KW-1134">Transmembrane beta strand</keyword>
<dbReference type="Proteomes" id="UP000034750">
    <property type="component" value="Unassembled WGS sequence"/>
</dbReference>
<evidence type="ECO:0000256" key="3">
    <source>
        <dbReference type="ARBA" id="ARBA00005848"/>
    </source>
</evidence>
<evidence type="ECO:0000313" key="17">
    <source>
        <dbReference type="Proteomes" id="UP000034750"/>
    </source>
</evidence>
<feature type="domain" description="Trimeric autotransporter adhesin YadA-like stalk" evidence="14">
    <location>
        <begin position="509"/>
        <end position="550"/>
    </location>
</feature>
<dbReference type="GO" id="GO:0015031">
    <property type="term" value="P:protein transport"/>
    <property type="evidence" value="ECO:0007669"/>
    <property type="project" value="UniProtKB-KW"/>
</dbReference>
<accession>A0A0M3G6R5</accession>
<keyword evidence="6" id="KW-0812">Transmembrane</keyword>
<feature type="domain" description="Trimeric autotransporter adhesin YadA-like C-terminal membrane anchor" evidence="12">
    <location>
        <begin position="589"/>
        <end position="644"/>
    </location>
</feature>
<evidence type="ECO:0000256" key="11">
    <source>
        <dbReference type="SAM" id="MobiDB-lite"/>
    </source>
</evidence>
<feature type="domain" description="Trimeric autotransporter adhesin YadA-like head" evidence="13">
    <location>
        <begin position="430"/>
        <end position="450"/>
    </location>
</feature>
<evidence type="ECO:0000256" key="8">
    <source>
        <dbReference type="ARBA" id="ARBA00022927"/>
    </source>
</evidence>
<dbReference type="InterPro" id="IPR005594">
    <property type="entry name" value="YadA_C"/>
</dbReference>
<comment type="subcellular location">
    <subcellularLocation>
        <location evidence="2">Cell outer membrane</location>
    </subcellularLocation>
    <subcellularLocation>
        <location evidence="1">Cell surface</location>
    </subcellularLocation>
</comment>
<feature type="domain" description="Trimeric autotransporter adhesin YadA-like head" evidence="13">
    <location>
        <begin position="261"/>
        <end position="285"/>
    </location>
</feature>
<proteinExistence type="inferred from homology"/>
<evidence type="ECO:0000256" key="5">
    <source>
        <dbReference type="ARBA" id="ARBA00022452"/>
    </source>
</evidence>
<evidence type="ECO:0000256" key="1">
    <source>
        <dbReference type="ARBA" id="ARBA00004241"/>
    </source>
</evidence>
<evidence type="ECO:0000259" key="13">
    <source>
        <dbReference type="Pfam" id="PF05658"/>
    </source>
</evidence>
<evidence type="ECO:0008006" key="18">
    <source>
        <dbReference type="Google" id="ProtNLM"/>
    </source>
</evidence>
<comment type="similarity">
    <text evidence="3">Belongs to the autotransporter-2 (AT-2) (TC 1.B.40) family.</text>
</comment>
<reference evidence="16 17" key="1">
    <citation type="submission" date="2015-05" db="EMBL/GenBank/DDBJ databases">
        <title>Comparative analyses of the lipooligosaccharides from nottypeable Haemophilus influenzae and Haemophilus haemolyticus.</title>
        <authorList>
            <person name="Post D.M.B."/>
            <person name="Ketterer M.R."/>
            <person name="Coffin J.E."/>
            <person name="Reinders L.M."/>
            <person name="Munson R.S.Jr."/>
            <person name="Bair T.B."/>
            <person name="Murphy T.F."/>
            <person name="Foster E."/>
            <person name="Gibson B.W."/>
            <person name="Apicella M.A."/>
        </authorList>
    </citation>
    <scope>NUCLEOTIDE SEQUENCE [LARGE SCALE GENOMIC DNA]</scope>
    <source>
        <strain evidence="16 17">11P18</strain>
    </source>
</reference>
<dbReference type="Pfam" id="PF05658">
    <property type="entry name" value="YadA_head"/>
    <property type="match status" value="3"/>
</dbReference>
<dbReference type="GO" id="GO:0009986">
    <property type="term" value="C:cell surface"/>
    <property type="evidence" value="ECO:0007669"/>
    <property type="project" value="UniProtKB-SubCell"/>
</dbReference>
<dbReference type="InterPro" id="IPR024973">
    <property type="entry name" value="ESPR"/>
</dbReference>
<keyword evidence="4" id="KW-0813">Transport</keyword>
<evidence type="ECO:0000256" key="9">
    <source>
        <dbReference type="ARBA" id="ARBA00023136"/>
    </source>
</evidence>
<dbReference type="RefSeq" id="WP_046953152.1">
    <property type="nucleotide sequence ID" value="NZ_LCTK01000021.1"/>
</dbReference>